<dbReference type="InterPro" id="IPR001296">
    <property type="entry name" value="Glyco_trans_1"/>
</dbReference>
<organism evidence="3 4">
    <name type="scientific">Thalassobacterium sedimentorum</name>
    <dbReference type="NCBI Taxonomy" id="3041258"/>
    <lineage>
        <taxon>Bacteria</taxon>
        <taxon>Pseudomonadati</taxon>
        <taxon>Verrucomicrobiota</taxon>
        <taxon>Opitutia</taxon>
        <taxon>Puniceicoccales</taxon>
        <taxon>Coraliomargaritaceae</taxon>
        <taxon>Thalassobacterium</taxon>
    </lineage>
</organism>
<accession>A0ABU1AGF8</accession>
<dbReference type="InterPro" id="IPR028098">
    <property type="entry name" value="Glyco_trans_4-like_N"/>
</dbReference>
<dbReference type="Proteomes" id="UP001243717">
    <property type="component" value="Unassembled WGS sequence"/>
</dbReference>
<feature type="domain" description="Glycosyl transferase family 1" evidence="1">
    <location>
        <begin position="221"/>
        <end position="390"/>
    </location>
</feature>
<protein>
    <submittedName>
        <fullName evidence="3">Glycosyltransferase family 4 protein</fullName>
        <ecNumber evidence="3">2.4.-.-</ecNumber>
    </submittedName>
</protein>
<dbReference type="RefSeq" id="WP_308984301.1">
    <property type="nucleotide sequence ID" value="NZ_JARXIC010000006.1"/>
</dbReference>
<dbReference type="SUPFAM" id="SSF53756">
    <property type="entry name" value="UDP-Glycosyltransferase/glycogen phosphorylase"/>
    <property type="match status" value="1"/>
</dbReference>
<evidence type="ECO:0000313" key="3">
    <source>
        <dbReference type="EMBL" id="MDQ8193814.1"/>
    </source>
</evidence>
<feature type="domain" description="Glycosyltransferase subfamily 4-like N-terminal" evidence="2">
    <location>
        <begin position="21"/>
        <end position="211"/>
    </location>
</feature>
<keyword evidence="3" id="KW-0808">Transferase</keyword>
<dbReference type="GO" id="GO:0016757">
    <property type="term" value="F:glycosyltransferase activity"/>
    <property type="evidence" value="ECO:0007669"/>
    <property type="project" value="UniProtKB-KW"/>
</dbReference>
<name>A0ABU1AGF8_9BACT</name>
<dbReference type="CDD" id="cd03801">
    <property type="entry name" value="GT4_PimA-like"/>
    <property type="match status" value="1"/>
</dbReference>
<dbReference type="PANTHER" id="PTHR12526:SF637">
    <property type="entry name" value="GLYCOSYLTRANSFERASE EPSF-RELATED"/>
    <property type="match status" value="1"/>
</dbReference>
<dbReference type="Pfam" id="PF00534">
    <property type="entry name" value="Glycos_transf_1"/>
    <property type="match status" value="1"/>
</dbReference>
<gene>
    <name evidence="3" type="ORF">QEH59_05230</name>
</gene>
<sequence length="419" mass="46689">MPLQSANRILHVPRRFSQDEWGGTEAVITNLCAAQLAMGMRPEIHTSLALSTVEHESFRGFPISRYKYCYPFLGLSDEEKHQLDKKGGNLLSWSLYRAMRQAQDVRIFHAHVTKRTGASVLKAAKLARRPCVVTLHGNMFDVPKAEAEDVVASQQGHFEWGRLFGAYFGSRRMLEEVDAILCVGYSEYEKAKEVLGSDRVHFLPNGVHPERFVAAESERIKARTELGFASDTFLYGCISRLDPQKNQLLLIEAFSQVAQMNPKAGLLICGPMTNADYAAKLQAACQASGVGDRIRILPPVTPDTEEHRGRFAALDCFVLPSRHEPFGIVVLEAWASGKPVIAANVGGLARLVSHERTGLKIESGQVSDLIQAMSRIAEEPELCRNLVDAAHLEVQHHYTWPQIAQQLEAIYQQVEAKYI</sequence>
<dbReference type="Gene3D" id="3.40.50.2000">
    <property type="entry name" value="Glycogen Phosphorylase B"/>
    <property type="match status" value="2"/>
</dbReference>
<evidence type="ECO:0000313" key="4">
    <source>
        <dbReference type="Proteomes" id="UP001243717"/>
    </source>
</evidence>
<comment type="caution">
    <text evidence="3">The sequence shown here is derived from an EMBL/GenBank/DDBJ whole genome shotgun (WGS) entry which is preliminary data.</text>
</comment>
<proteinExistence type="predicted"/>
<keyword evidence="4" id="KW-1185">Reference proteome</keyword>
<evidence type="ECO:0000259" key="2">
    <source>
        <dbReference type="Pfam" id="PF13439"/>
    </source>
</evidence>
<dbReference type="Pfam" id="PF13439">
    <property type="entry name" value="Glyco_transf_4"/>
    <property type="match status" value="1"/>
</dbReference>
<keyword evidence="3" id="KW-0328">Glycosyltransferase</keyword>
<reference evidence="3 4" key="1">
    <citation type="submission" date="2023-04" db="EMBL/GenBank/DDBJ databases">
        <title>A novel bacteria isolated from coastal sediment.</title>
        <authorList>
            <person name="Liu X.-J."/>
            <person name="Du Z.-J."/>
        </authorList>
    </citation>
    <scope>NUCLEOTIDE SEQUENCE [LARGE SCALE GENOMIC DNA]</scope>
    <source>
        <strain evidence="3 4">SDUM461004</strain>
    </source>
</reference>
<evidence type="ECO:0000259" key="1">
    <source>
        <dbReference type="Pfam" id="PF00534"/>
    </source>
</evidence>
<dbReference type="EC" id="2.4.-.-" evidence="3"/>
<dbReference type="EMBL" id="JARXIC010000006">
    <property type="protein sequence ID" value="MDQ8193814.1"/>
    <property type="molecule type" value="Genomic_DNA"/>
</dbReference>
<dbReference type="PANTHER" id="PTHR12526">
    <property type="entry name" value="GLYCOSYLTRANSFERASE"/>
    <property type="match status" value="1"/>
</dbReference>